<dbReference type="PANTHER" id="PTHR33375:SF1">
    <property type="entry name" value="CHROMOSOME-PARTITIONING PROTEIN PARB-RELATED"/>
    <property type="match status" value="1"/>
</dbReference>
<comment type="similarity">
    <text evidence="1">Belongs to the ParB family.</text>
</comment>
<evidence type="ECO:0000313" key="5">
    <source>
        <dbReference type="Proteomes" id="UP000032027"/>
    </source>
</evidence>
<dbReference type="Gene3D" id="3.90.1530.30">
    <property type="match status" value="1"/>
</dbReference>
<dbReference type="GO" id="GO:0003677">
    <property type="term" value="F:DNA binding"/>
    <property type="evidence" value="ECO:0007669"/>
    <property type="project" value="InterPro"/>
</dbReference>
<reference evidence="4 5" key="2">
    <citation type="journal article" date="2016" name="ISME J.">
        <title>Physiological and genomic characterization of two novel marine thaumarchaeal strains indicates niche differentiation.</title>
        <authorList>
            <person name="Bayer B."/>
            <person name="Vojvoda J."/>
            <person name="Offre P."/>
            <person name="Alves R.J."/>
            <person name="Elisabeth N.H."/>
            <person name="Garcia J.A."/>
            <person name="Volland J.M."/>
            <person name="Srivastava A."/>
            <person name="Schleper C."/>
            <person name="Herndl G.J."/>
        </authorList>
    </citation>
    <scope>NUCLEOTIDE SEQUENCE [LARGE SCALE GENOMIC DNA]</scope>
    <source>
        <strain evidence="4 5">D3C</strain>
    </source>
</reference>
<dbReference type="InterPro" id="IPR041468">
    <property type="entry name" value="HTH_ParB/Spo0J"/>
</dbReference>
<dbReference type="FunFam" id="1.10.10.2830:FF:000001">
    <property type="entry name" value="Chromosome partitioning protein ParB"/>
    <property type="match status" value="1"/>
</dbReference>
<accession>A0A0C5BWI8</accession>
<dbReference type="OrthoDB" id="2340at2157"/>
<reference evidence="5" key="1">
    <citation type="submission" date="2015-02" db="EMBL/GenBank/DDBJ databases">
        <title>Characterization of two novel Thaumarchaeota isolated from the Northern Adriatic Sea.</title>
        <authorList>
            <person name="Bayer B."/>
            <person name="Vojvoda J."/>
            <person name="Offre P."/>
            <person name="Srivastava A."/>
            <person name="Elisabeth N."/>
            <person name="Garcia J.A.L."/>
            <person name="Schleper C."/>
            <person name="Herndl G.J."/>
        </authorList>
    </citation>
    <scope>NUCLEOTIDE SEQUENCE [LARGE SCALE GENOMIC DNA]</scope>
    <source>
        <strain evidence="5">D3C</strain>
    </source>
</reference>
<dbReference type="AlphaFoldDB" id="A0A0C5BWI8"/>
<evidence type="ECO:0000259" key="3">
    <source>
        <dbReference type="SMART" id="SM00470"/>
    </source>
</evidence>
<dbReference type="InterPro" id="IPR004437">
    <property type="entry name" value="ParB/RepB/Spo0J"/>
</dbReference>
<dbReference type="Proteomes" id="UP000032027">
    <property type="component" value="Chromosome"/>
</dbReference>
<evidence type="ECO:0000256" key="2">
    <source>
        <dbReference type="ARBA" id="ARBA00022829"/>
    </source>
</evidence>
<dbReference type="GO" id="GO:0007059">
    <property type="term" value="P:chromosome segregation"/>
    <property type="evidence" value="ECO:0007669"/>
    <property type="project" value="UniProtKB-KW"/>
</dbReference>
<dbReference type="GeneID" id="41600510"/>
<dbReference type="GO" id="GO:0005694">
    <property type="term" value="C:chromosome"/>
    <property type="evidence" value="ECO:0007669"/>
    <property type="project" value="TreeGrafter"/>
</dbReference>
<dbReference type="CDD" id="cd16396">
    <property type="entry name" value="Noc_N"/>
    <property type="match status" value="1"/>
</dbReference>
<dbReference type="PATRIC" id="fig|1582439.9.peg.1429"/>
<dbReference type="SMART" id="SM00470">
    <property type="entry name" value="ParB"/>
    <property type="match status" value="1"/>
</dbReference>
<evidence type="ECO:0000256" key="1">
    <source>
        <dbReference type="ARBA" id="ARBA00006295"/>
    </source>
</evidence>
<dbReference type="SUPFAM" id="SSF110849">
    <property type="entry name" value="ParB/Sulfiredoxin"/>
    <property type="match status" value="1"/>
</dbReference>
<dbReference type="Pfam" id="PF02195">
    <property type="entry name" value="ParB_N"/>
    <property type="match status" value="1"/>
</dbReference>
<dbReference type="InterPro" id="IPR003115">
    <property type="entry name" value="ParB_N"/>
</dbReference>
<protein>
    <submittedName>
        <fullName evidence="4">Transcriptional regulator</fullName>
    </submittedName>
</protein>
<dbReference type="InterPro" id="IPR036086">
    <property type="entry name" value="ParB/Sulfiredoxin_sf"/>
</dbReference>
<dbReference type="HOGENOM" id="CLU_023853_0_1_2"/>
<gene>
    <name evidence="4" type="ORF">NPIRD3C_1382</name>
</gene>
<keyword evidence="2" id="KW-0159">Chromosome partition</keyword>
<dbReference type="NCBIfam" id="TIGR00180">
    <property type="entry name" value="parB_part"/>
    <property type="match status" value="1"/>
</dbReference>
<dbReference type="SUPFAM" id="SSF109709">
    <property type="entry name" value="KorB DNA-binding domain-like"/>
    <property type="match status" value="1"/>
</dbReference>
<dbReference type="RefSeq" id="WP_148703410.1">
    <property type="nucleotide sequence ID" value="NZ_CP010868.1"/>
</dbReference>
<dbReference type="Gene3D" id="1.10.10.2830">
    <property type="match status" value="1"/>
</dbReference>
<dbReference type="KEGG" id="nid:NPIRD3C_1382"/>
<dbReference type="PANTHER" id="PTHR33375">
    <property type="entry name" value="CHROMOSOME-PARTITIONING PROTEIN PARB-RELATED"/>
    <property type="match status" value="1"/>
</dbReference>
<feature type="domain" description="ParB-like N-terminal" evidence="3">
    <location>
        <begin position="15"/>
        <end position="101"/>
    </location>
</feature>
<evidence type="ECO:0000313" key="4">
    <source>
        <dbReference type="EMBL" id="AJM92594.1"/>
    </source>
</evidence>
<sequence>MEVIDNSLVEPIEIRMIRPSKFPVRYKLPSNSSELVNLKSSIKEHGLLQPIVIRPLDHGFEIVAGHRRFSACKSMRWRFIPSKIRDLSDKQAYEIQLTENIQRKSMDPIEEAEAYQKYVNEYGWGGVSELGKKIGKSEEYVSHRMQLLKLPDDVREKIVHNDLSVSQALELTNVDASMKSEFVDEIVGNKLTVKQIRIMKKKTKEETELYKPSPNKNSKTLNLVNKSNLALKITLSRIDDLIEDAHGIDPKQRVEMIKFLMGLRLKTHSMIDETIKFKKKFSK</sequence>
<keyword evidence="5" id="KW-1185">Reference proteome</keyword>
<dbReference type="STRING" id="1582439.NPIRD3C_1382"/>
<name>A0A0C5BWI8_9ARCH</name>
<reference evidence="4 5" key="3">
    <citation type="journal article" date="2019" name="Int. J. Syst. Evol. Microbiol.">
        <title>Nitrosopumilus adriaticus sp. nov. and Nitrosopumilus piranensis sp. nov., two ammonia-oxidizing archaea from the Adriatic Sea and members of the class Nitrososphaeria.</title>
        <authorList>
            <person name="Bayer B."/>
            <person name="Vojvoda J."/>
            <person name="Reinthaler T."/>
            <person name="Reyes C."/>
            <person name="Pinto M."/>
            <person name="Herndl G.J."/>
        </authorList>
    </citation>
    <scope>NUCLEOTIDE SEQUENCE [LARGE SCALE GENOMIC DNA]</scope>
    <source>
        <strain evidence="4 5">D3C</strain>
    </source>
</reference>
<dbReference type="InterPro" id="IPR050336">
    <property type="entry name" value="Chromosome_partition/occlusion"/>
</dbReference>
<dbReference type="Pfam" id="PF17762">
    <property type="entry name" value="HTH_ParB"/>
    <property type="match status" value="1"/>
</dbReference>
<dbReference type="EMBL" id="CP010868">
    <property type="protein sequence ID" value="AJM92594.1"/>
    <property type="molecule type" value="Genomic_DNA"/>
</dbReference>
<organism evidence="4 5">
    <name type="scientific">Nitrosopumilus piranensis</name>
    <dbReference type="NCBI Taxonomy" id="1582439"/>
    <lineage>
        <taxon>Archaea</taxon>
        <taxon>Nitrososphaerota</taxon>
        <taxon>Nitrososphaeria</taxon>
        <taxon>Nitrosopumilales</taxon>
        <taxon>Nitrosopumilaceae</taxon>
        <taxon>Nitrosopumilus</taxon>
    </lineage>
</organism>
<proteinExistence type="inferred from homology"/>